<feature type="domain" description="GFO/IDH/MocA-like oxidoreductase" evidence="2">
    <location>
        <begin position="141"/>
        <end position="244"/>
    </location>
</feature>
<feature type="domain" description="Gfo/Idh/MocA-like oxidoreductase N-terminal" evidence="1">
    <location>
        <begin position="4"/>
        <end position="122"/>
    </location>
</feature>
<protein>
    <submittedName>
        <fullName evidence="3">Gfo/Idh/MocA family oxidoreductase</fullName>
    </submittedName>
</protein>
<dbReference type="AlphaFoldDB" id="A0A6I2MDF1"/>
<accession>A0A6I2MDF1</accession>
<comment type="caution">
    <text evidence="3">The sequence shown here is derived from an EMBL/GenBank/DDBJ whole genome shotgun (WGS) entry which is preliminary data.</text>
</comment>
<dbReference type="InterPro" id="IPR055170">
    <property type="entry name" value="GFO_IDH_MocA-like_dom"/>
</dbReference>
<dbReference type="Proteomes" id="UP000441585">
    <property type="component" value="Unassembled WGS sequence"/>
</dbReference>
<evidence type="ECO:0000259" key="2">
    <source>
        <dbReference type="Pfam" id="PF22725"/>
    </source>
</evidence>
<dbReference type="InterPro" id="IPR000683">
    <property type="entry name" value="Gfo/Idh/MocA-like_OxRdtase_N"/>
</dbReference>
<dbReference type="PANTHER" id="PTHR43249:SF1">
    <property type="entry name" value="D-GLUCOSIDE 3-DEHYDROGENASE"/>
    <property type="match status" value="1"/>
</dbReference>
<evidence type="ECO:0000313" key="3">
    <source>
        <dbReference type="EMBL" id="MRX56365.1"/>
    </source>
</evidence>
<evidence type="ECO:0000313" key="4">
    <source>
        <dbReference type="Proteomes" id="UP000441585"/>
    </source>
</evidence>
<dbReference type="PANTHER" id="PTHR43249">
    <property type="entry name" value="UDP-N-ACETYL-2-AMINO-2-DEOXY-D-GLUCURONATE OXIDASE"/>
    <property type="match status" value="1"/>
</dbReference>
<dbReference type="Pfam" id="PF22725">
    <property type="entry name" value="GFO_IDH_MocA_C3"/>
    <property type="match status" value="1"/>
</dbReference>
<keyword evidence="4" id="KW-1185">Reference proteome</keyword>
<dbReference type="SUPFAM" id="SSF55347">
    <property type="entry name" value="Glyceraldehyde-3-phosphate dehydrogenase-like, C-terminal domain"/>
    <property type="match status" value="1"/>
</dbReference>
<organism evidence="3 4">
    <name type="scientific">Metabacillus idriensis</name>
    <dbReference type="NCBI Taxonomy" id="324768"/>
    <lineage>
        <taxon>Bacteria</taxon>
        <taxon>Bacillati</taxon>
        <taxon>Bacillota</taxon>
        <taxon>Bacilli</taxon>
        <taxon>Bacillales</taxon>
        <taxon>Bacillaceae</taxon>
        <taxon>Metabacillus</taxon>
    </lineage>
</organism>
<dbReference type="RefSeq" id="WP_154319442.1">
    <property type="nucleotide sequence ID" value="NZ_CAJGAA010000010.1"/>
</dbReference>
<evidence type="ECO:0000259" key="1">
    <source>
        <dbReference type="Pfam" id="PF01408"/>
    </source>
</evidence>
<dbReference type="Gene3D" id="3.40.50.720">
    <property type="entry name" value="NAD(P)-binding Rossmann-like Domain"/>
    <property type="match status" value="1"/>
</dbReference>
<sequence>MTNVKVGFIGVGGIASVHLKNISNIEHATIAAVCDISAERVKQVGEQYKANGYTDIDEMLENESLDALFVCVPPFAHGDIEEKAAALGIHMMVEKPLGLNLENVTAKAKIIEKSGVICATGYCLRYLDTVSKAKEYLQGKDIAMVRGHYITSFVQTPWYRSMAKSGGQLVEQSTHTLDLIRYLAGDVNTVYANMALRLMGDIPDIDIPDVTSVSITLESGAIGHLTSSFTQADHYTGIELLGRNFRVMLDNTTLHIIEKDKTISYKSNLDFYAAQDRAFIDAVRLNDKELVLAPYGEALKTLAVTLAANASNKTGEAIHLSEFMSALPCVN</sequence>
<dbReference type="SUPFAM" id="SSF51735">
    <property type="entry name" value="NAD(P)-binding Rossmann-fold domains"/>
    <property type="match status" value="1"/>
</dbReference>
<dbReference type="InterPro" id="IPR036291">
    <property type="entry name" value="NAD(P)-bd_dom_sf"/>
</dbReference>
<reference evidence="3 4" key="1">
    <citation type="submission" date="2019-11" db="EMBL/GenBank/DDBJ databases">
        <title>Bacillus idriensis genome.</title>
        <authorList>
            <person name="Konopka E.N."/>
            <person name="Newman J.D."/>
        </authorList>
    </citation>
    <scope>NUCLEOTIDE SEQUENCE [LARGE SCALE GENOMIC DNA]</scope>
    <source>
        <strain evidence="3 4">DSM 19097</strain>
    </source>
</reference>
<gene>
    <name evidence="3" type="ORF">GJU41_20595</name>
</gene>
<dbReference type="InterPro" id="IPR052515">
    <property type="entry name" value="Gfo/Idh/MocA_Oxidoreductase"/>
</dbReference>
<dbReference type="Gene3D" id="3.30.360.10">
    <property type="entry name" value="Dihydrodipicolinate Reductase, domain 2"/>
    <property type="match status" value="1"/>
</dbReference>
<name>A0A6I2MDF1_9BACI</name>
<proteinExistence type="predicted"/>
<dbReference type="EMBL" id="WKKF01000011">
    <property type="protein sequence ID" value="MRX56365.1"/>
    <property type="molecule type" value="Genomic_DNA"/>
</dbReference>
<dbReference type="Pfam" id="PF01408">
    <property type="entry name" value="GFO_IDH_MocA"/>
    <property type="match status" value="1"/>
</dbReference>
<dbReference type="GO" id="GO:0000166">
    <property type="term" value="F:nucleotide binding"/>
    <property type="evidence" value="ECO:0007669"/>
    <property type="project" value="InterPro"/>
</dbReference>